<reference evidence="4" key="1">
    <citation type="submission" date="2012-12" db="EMBL/GenBank/DDBJ databases">
        <authorList>
            <person name="Hellsten U."/>
            <person name="Grimwood J."/>
            <person name="Chapman J.A."/>
            <person name="Shapiro H."/>
            <person name="Aerts A."/>
            <person name="Otillar R.P."/>
            <person name="Terry A.Y."/>
            <person name="Boore J.L."/>
            <person name="Simakov O."/>
            <person name="Marletaz F."/>
            <person name="Cho S.-J."/>
            <person name="Edsinger-Gonzales E."/>
            <person name="Havlak P."/>
            <person name="Kuo D.-H."/>
            <person name="Larsson T."/>
            <person name="Lv J."/>
            <person name="Arendt D."/>
            <person name="Savage R."/>
            <person name="Osoegawa K."/>
            <person name="de Jong P."/>
            <person name="Lindberg D.R."/>
            <person name="Seaver E.C."/>
            <person name="Weisblat D.A."/>
            <person name="Putnam N.H."/>
            <person name="Grigoriev I.V."/>
            <person name="Rokhsar D.S."/>
        </authorList>
    </citation>
    <scope>NUCLEOTIDE SEQUENCE</scope>
</reference>
<evidence type="ECO:0000313" key="4">
    <source>
        <dbReference type="Proteomes" id="UP000015101"/>
    </source>
</evidence>
<feature type="compositionally biased region" description="Low complexity" evidence="1">
    <location>
        <begin position="237"/>
        <end position="260"/>
    </location>
</feature>
<dbReference type="RefSeq" id="XP_009031824.1">
    <property type="nucleotide sequence ID" value="XM_009033576.1"/>
</dbReference>
<evidence type="ECO:0000256" key="1">
    <source>
        <dbReference type="SAM" id="MobiDB-lite"/>
    </source>
</evidence>
<feature type="compositionally biased region" description="Low complexity" evidence="1">
    <location>
        <begin position="202"/>
        <end position="229"/>
    </location>
</feature>
<dbReference type="CTD" id="20208750"/>
<dbReference type="EnsemblMetazoa" id="HelroT182851">
    <property type="protein sequence ID" value="HelroP182851"/>
    <property type="gene ID" value="HelroG182851"/>
</dbReference>
<evidence type="ECO:0000313" key="2">
    <source>
        <dbReference type="EMBL" id="ESN90059.1"/>
    </source>
</evidence>
<dbReference type="InParanoid" id="T1FIV1"/>
<feature type="region of interest" description="Disordered" evidence="1">
    <location>
        <begin position="1"/>
        <end position="23"/>
    </location>
</feature>
<keyword evidence="4" id="KW-1185">Reference proteome</keyword>
<accession>T1FIV1</accession>
<sequence>MKSRDPNSSKRQSDAGPHYDTPPVDLLTATTINTYNSTTTYTTATTNNNNYNNNYNYNSNNNIIIDVPSASGDALVSSTGSSDVLVASTGSSDVLVASTGNRDVLVASAGNRDALYSSVTSSSHHYDEVLDIDLSLYDDNKSNSNNNNNNNNFANITCNNNKNNNKNNNNKDNNFANITSNNINNNDNDVNNAIKHSEFWGSSNSSSNNNNNNYNNNNNNNNKNFSSCQPPLPNLPPHQLQTTTTTTTSLSASPSLSSPSCRNRQPRLGVSAHRFTNITSLADISPHRYPYRDTEIPLSSTRAIHYNQNLFLARRKNDVTENGRNRFGKIAIRNTENIEMAGLASVSTSVPNRSTCSNNNNNNTQYLSTFFSTVGRARRRQTGMVLDADEASLPRQCSVS</sequence>
<feature type="compositionally biased region" description="Basic and acidic residues" evidence="1">
    <location>
        <begin position="1"/>
        <end position="13"/>
    </location>
</feature>
<proteinExistence type="predicted"/>
<evidence type="ECO:0000313" key="3">
    <source>
        <dbReference type="EnsemblMetazoa" id="HelroP182851"/>
    </source>
</evidence>
<protein>
    <submittedName>
        <fullName evidence="2 3">Uncharacterized protein</fullName>
    </submittedName>
</protein>
<dbReference type="PANTHER" id="PTHR36911">
    <property type="entry name" value="LIM ZINC-BINDING DOMAIN-CONTAINING PROTEIN-RELATED"/>
    <property type="match status" value="1"/>
</dbReference>
<dbReference type="EMBL" id="AMQM01008433">
    <property type="status" value="NOT_ANNOTATED_CDS"/>
    <property type="molecule type" value="Genomic_DNA"/>
</dbReference>
<dbReference type="AlphaFoldDB" id="T1FIV1"/>
<dbReference type="HOGENOM" id="CLU_689431_0_0_1"/>
<feature type="region of interest" description="Disordered" evidence="1">
    <location>
        <begin position="141"/>
        <end position="269"/>
    </location>
</feature>
<name>T1FIV1_HELRO</name>
<dbReference type="EMBL" id="KB097778">
    <property type="protein sequence ID" value="ESN90059.1"/>
    <property type="molecule type" value="Genomic_DNA"/>
</dbReference>
<dbReference type="Proteomes" id="UP000015101">
    <property type="component" value="Unassembled WGS sequence"/>
</dbReference>
<feature type="compositionally biased region" description="Low complexity" evidence="1">
    <location>
        <begin position="142"/>
        <end position="194"/>
    </location>
</feature>
<reference evidence="3" key="3">
    <citation type="submission" date="2015-06" db="UniProtKB">
        <authorList>
            <consortium name="EnsemblMetazoa"/>
        </authorList>
    </citation>
    <scope>IDENTIFICATION</scope>
</reference>
<reference evidence="2 4" key="2">
    <citation type="journal article" date="2013" name="Nature">
        <title>Insights into bilaterian evolution from three spiralian genomes.</title>
        <authorList>
            <person name="Simakov O."/>
            <person name="Marletaz F."/>
            <person name="Cho S.J."/>
            <person name="Edsinger-Gonzales E."/>
            <person name="Havlak P."/>
            <person name="Hellsten U."/>
            <person name="Kuo D.H."/>
            <person name="Larsson T."/>
            <person name="Lv J."/>
            <person name="Arendt D."/>
            <person name="Savage R."/>
            <person name="Osoegawa K."/>
            <person name="de Jong P."/>
            <person name="Grimwood J."/>
            <person name="Chapman J.A."/>
            <person name="Shapiro H."/>
            <person name="Aerts A."/>
            <person name="Otillar R.P."/>
            <person name="Terry A.Y."/>
            <person name="Boore J.L."/>
            <person name="Grigoriev I.V."/>
            <person name="Lindberg D.R."/>
            <person name="Seaver E.C."/>
            <person name="Weisblat D.A."/>
            <person name="Putnam N.H."/>
            <person name="Rokhsar D.S."/>
        </authorList>
    </citation>
    <scope>NUCLEOTIDE SEQUENCE</scope>
</reference>
<dbReference type="GeneID" id="20208750"/>
<dbReference type="KEGG" id="hro:HELRODRAFT_182851"/>
<organism evidence="3 4">
    <name type="scientific">Helobdella robusta</name>
    <name type="common">Californian leech</name>
    <dbReference type="NCBI Taxonomy" id="6412"/>
    <lineage>
        <taxon>Eukaryota</taxon>
        <taxon>Metazoa</taxon>
        <taxon>Spiralia</taxon>
        <taxon>Lophotrochozoa</taxon>
        <taxon>Annelida</taxon>
        <taxon>Clitellata</taxon>
        <taxon>Hirudinea</taxon>
        <taxon>Rhynchobdellida</taxon>
        <taxon>Glossiphoniidae</taxon>
        <taxon>Helobdella</taxon>
    </lineage>
</organism>
<gene>
    <name evidence="3" type="primary">20208750</name>
    <name evidence="2" type="ORF">HELRODRAFT_182851</name>
</gene>